<sequence length="269" mass="28757">MVKTRYLPALLLACAAITSPATAQQASGDQGIYVGVFGGVGAATATSLQQRGAVFLRPPQRLPILPINAKGSTSSSTSVALGGAHLGYEWNPLKLNPSWGLRPAAELEGIYIGKHSPTGEMPVMPRFLGMQYVTVPTTVGVFLANAVFTLETPYSSKVFPYVGLGAGMAFVSIKGADSANPSEPGINHFNSDPNASDWAFAMQVKAGVKAQVSKNLRLFAEYRHLSIDATSYKFGATDYPGLHLPTATWHVNMGRQKYNLFVAGLQYRF</sequence>
<gene>
    <name evidence="5" type="ORF">C7440_2883</name>
</gene>
<dbReference type="GO" id="GO:0009279">
    <property type="term" value="C:cell outer membrane"/>
    <property type="evidence" value="ECO:0007669"/>
    <property type="project" value="UniProtKB-SubCell"/>
</dbReference>
<feature type="domain" description="Outer membrane protein beta-barrel" evidence="4">
    <location>
        <begin position="13"/>
        <end position="269"/>
    </location>
</feature>
<evidence type="ECO:0000256" key="1">
    <source>
        <dbReference type="ARBA" id="ARBA00004442"/>
    </source>
</evidence>
<dbReference type="Pfam" id="PF13505">
    <property type="entry name" value="OMP_b-brl"/>
    <property type="match status" value="1"/>
</dbReference>
<evidence type="ECO:0000313" key="6">
    <source>
        <dbReference type="Proteomes" id="UP000246145"/>
    </source>
</evidence>
<feature type="signal peptide" evidence="3">
    <location>
        <begin position="1"/>
        <end position="23"/>
    </location>
</feature>
<evidence type="ECO:0000259" key="4">
    <source>
        <dbReference type="Pfam" id="PF13505"/>
    </source>
</evidence>
<dbReference type="InterPro" id="IPR011250">
    <property type="entry name" value="OMP/PagP_B-barrel"/>
</dbReference>
<keyword evidence="2 3" id="KW-0732">Signal</keyword>
<proteinExistence type="predicted"/>
<evidence type="ECO:0000256" key="2">
    <source>
        <dbReference type="ARBA" id="ARBA00022729"/>
    </source>
</evidence>
<dbReference type="RefSeq" id="WP_116519010.1">
    <property type="nucleotide sequence ID" value="NZ_JACCEX010000004.1"/>
</dbReference>
<organism evidence="5 6">
    <name type="scientific">Pusillimonas noertemannii</name>
    <dbReference type="NCBI Taxonomy" id="305977"/>
    <lineage>
        <taxon>Bacteria</taxon>
        <taxon>Pseudomonadati</taxon>
        <taxon>Pseudomonadota</taxon>
        <taxon>Betaproteobacteria</taxon>
        <taxon>Burkholderiales</taxon>
        <taxon>Alcaligenaceae</taxon>
        <taxon>Pusillimonas</taxon>
    </lineage>
</organism>
<dbReference type="Proteomes" id="UP000246145">
    <property type="component" value="Unassembled WGS sequence"/>
</dbReference>
<dbReference type="STRING" id="1231391.GCA_000308195_00939"/>
<dbReference type="Gene3D" id="2.40.160.20">
    <property type="match status" value="1"/>
</dbReference>
<feature type="chain" id="PRO_5015649551" evidence="3">
    <location>
        <begin position="24"/>
        <end position="269"/>
    </location>
</feature>
<evidence type="ECO:0000256" key="3">
    <source>
        <dbReference type="SAM" id="SignalP"/>
    </source>
</evidence>
<protein>
    <submittedName>
        <fullName evidence="5">Outer membrane protein with beta-barrel domain</fullName>
    </submittedName>
</protein>
<dbReference type="SUPFAM" id="SSF56925">
    <property type="entry name" value="OMPA-like"/>
    <property type="match status" value="1"/>
</dbReference>
<dbReference type="InterPro" id="IPR027385">
    <property type="entry name" value="Beta-barrel_OMP"/>
</dbReference>
<evidence type="ECO:0000313" key="5">
    <source>
        <dbReference type="EMBL" id="PVY61333.1"/>
    </source>
</evidence>
<comment type="subcellular location">
    <subcellularLocation>
        <location evidence="1">Cell outer membrane</location>
    </subcellularLocation>
</comment>
<reference evidence="5 6" key="1">
    <citation type="submission" date="2018-04" db="EMBL/GenBank/DDBJ databases">
        <title>Genomic Encyclopedia of Type Strains, Phase IV (KMG-IV): sequencing the most valuable type-strain genomes for metagenomic binning, comparative biology and taxonomic classification.</title>
        <authorList>
            <person name="Goeker M."/>
        </authorList>
    </citation>
    <scope>NUCLEOTIDE SEQUENCE [LARGE SCALE GENOMIC DNA]</scope>
    <source>
        <strain evidence="5 6">DSM 10065</strain>
    </source>
</reference>
<keyword evidence="6" id="KW-1185">Reference proteome</keyword>
<name>A0A2U1CK05_9BURK</name>
<comment type="caution">
    <text evidence="5">The sequence shown here is derived from an EMBL/GenBank/DDBJ whole genome shotgun (WGS) entry which is preliminary data.</text>
</comment>
<dbReference type="OrthoDB" id="5653863at2"/>
<dbReference type="EMBL" id="QEKO01000004">
    <property type="protein sequence ID" value="PVY61333.1"/>
    <property type="molecule type" value="Genomic_DNA"/>
</dbReference>
<accession>A0A2U1CK05</accession>
<dbReference type="AlphaFoldDB" id="A0A2U1CK05"/>